<evidence type="ECO:0000313" key="1">
    <source>
        <dbReference type="EMBL" id="MBW81667.1"/>
    </source>
</evidence>
<name>A0A2P2IKD1_RHIMU</name>
<sequence length="49" mass="5383">MSGRLSISQVLHHVNFLASCNLLHVSNSKARYTFADGLFSSFIVIADKS</sequence>
<protein>
    <submittedName>
        <fullName evidence="1">Uncharacterized protein MANES_07G082700</fullName>
    </submittedName>
</protein>
<dbReference type="PROSITE" id="PS51257">
    <property type="entry name" value="PROKAR_LIPOPROTEIN"/>
    <property type="match status" value="1"/>
</dbReference>
<dbReference type="AlphaFoldDB" id="A0A2P2IKD1"/>
<reference evidence="1" key="1">
    <citation type="submission" date="2018-02" db="EMBL/GenBank/DDBJ databases">
        <title>Rhizophora mucronata_Transcriptome.</title>
        <authorList>
            <person name="Meera S.P."/>
            <person name="Sreeshan A."/>
            <person name="Augustine A."/>
        </authorList>
    </citation>
    <scope>NUCLEOTIDE SEQUENCE</scope>
    <source>
        <tissue evidence="1">Leaf</tissue>
    </source>
</reference>
<accession>A0A2P2IKD1</accession>
<organism evidence="1">
    <name type="scientific">Rhizophora mucronata</name>
    <name type="common">Asiatic mangrove</name>
    <dbReference type="NCBI Taxonomy" id="61149"/>
    <lineage>
        <taxon>Eukaryota</taxon>
        <taxon>Viridiplantae</taxon>
        <taxon>Streptophyta</taxon>
        <taxon>Embryophyta</taxon>
        <taxon>Tracheophyta</taxon>
        <taxon>Spermatophyta</taxon>
        <taxon>Magnoliopsida</taxon>
        <taxon>eudicotyledons</taxon>
        <taxon>Gunneridae</taxon>
        <taxon>Pentapetalae</taxon>
        <taxon>rosids</taxon>
        <taxon>fabids</taxon>
        <taxon>Malpighiales</taxon>
        <taxon>Rhizophoraceae</taxon>
        <taxon>Rhizophora</taxon>
    </lineage>
</organism>
<dbReference type="EMBL" id="GGEC01001184">
    <property type="protein sequence ID" value="MBW81667.1"/>
    <property type="molecule type" value="Transcribed_RNA"/>
</dbReference>
<proteinExistence type="predicted"/>